<evidence type="ECO:0000313" key="10">
    <source>
        <dbReference type="Proteomes" id="UP000233524"/>
    </source>
</evidence>
<evidence type="ECO:0000256" key="4">
    <source>
        <dbReference type="ARBA" id="ARBA00022801"/>
    </source>
</evidence>
<dbReference type="InterPro" id="IPR036052">
    <property type="entry name" value="TrpB-like_PALP_sf"/>
</dbReference>
<dbReference type="InParanoid" id="A0A2N3NLV4"/>
<reference evidence="9 10" key="1">
    <citation type="journal article" date="2017" name="G3 (Bethesda)">
        <title>First Draft Genome Sequence of the Pathogenic Fungus Lomentospora prolificans (Formerly Scedosporium prolificans).</title>
        <authorList>
            <person name="Luo R."/>
            <person name="Zimin A."/>
            <person name="Workman R."/>
            <person name="Fan Y."/>
            <person name="Pertea G."/>
            <person name="Grossman N."/>
            <person name="Wear M.P."/>
            <person name="Jia B."/>
            <person name="Miller H."/>
            <person name="Casadevall A."/>
            <person name="Timp W."/>
            <person name="Zhang S.X."/>
            <person name="Salzberg S.L."/>
        </authorList>
    </citation>
    <scope>NUCLEOTIDE SEQUENCE [LARGE SCALE GENOMIC DNA]</scope>
    <source>
        <strain evidence="9 10">JHH-5317</strain>
    </source>
</reference>
<dbReference type="GO" id="GO:0009310">
    <property type="term" value="P:amine catabolic process"/>
    <property type="evidence" value="ECO:0007669"/>
    <property type="project" value="InterPro"/>
</dbReference>
<evidence type="ECO:0000313" key="9">
    <source>
        <dbReference type="EMBL" id="PKS13388.1"/>
    </source>
</evidence>
<keyword evidence="10" id="KW-1185">Reference proteome</keyword>
<dbReference type="GO" id="GO:0019148">
    <property type="term" value="F:D-cysteine desulfhydrase activity"/>
    <property type="evidence" value="ECO:0007669"/>
    <property type="project" value="TreeGrafter"/>
</dbReference>
<gene>
    <name evidence="9" type="ORF">jhhlp_000159</name>
</gene>
<keyword evidence="5 7" id="KW-0663">Pyridoxal phosphate</keyword>
<protein>
    <recommendedName>
        <fullName evidence="8">Tryptophan synthase beta chain-like PALP domain-containing protein</fullName>
    </recommendedName>
</protein>
<dbReference type="CDD" id="cd06449">
    <property type="entry name" value="ACCD"/>
    <property type="match status" value="1"/>
</dbReference>
<organism evidence="9 10">
    <name type="scientific">Lomentospora prolificans</name>
    <dbReference type="NCBI Taxonomy" id="41688"/>
    <lineage>
        <taxon>Eukaryota</taxon>
        <taxon>Fungi</taxon>
        <taxon>Dikarya</taxon>
        <taxon>Ascomycota</taxon>
        <taxon>Pezizomycotina</taxon>
        <taxon>Sordariomycetes</taxon>
        <taxon>Hypocreomycetidae</taxon>
        <taxon>Microascales</taxon>
        <taxon>Microascaceae</taxon>
        <taxon>Lomentospora</taxon>
    </lineage>
</organism>
<evidence type="ECO:0000256" key="5">
    <source>
        <dbReference type="ARBA" id="ARBA00022898"/>
    </source>
</evidence>
<dbReference type="SUPFAM" id="SSF53686">
    <property type="entry name" value="Tryptophan synthase beta subunit-like PLP-dependent enzymes"/>
    <property type="match status" value="1"/>
</dbReference>
<dbReference type="Pfam" id="PF00291">
    <property type="entry name" value="PALP"/>
    <property type="match status" value="1"/>
</dbReference>
<dbReference type="Proteomes" id="UP000233524">
    <property type="component" value="Unassembled WGS sequence"/>
</dbReference>
<dbReference type="GO" id="GO:0030170">
    <property type="term" value="F:pyridoxal phosphate binding"/>
    <property type="evidence" value="ECO:0007669"/>
    <property type="project" value="InterPro"/>
</dbReference>
<dbReference type="VEuPathDB" id="FungiDB:jhhlp_000159"/>
<evidence type="ECO:0000256" key="7">
    <source>
        <dbReference type="PIRSR" id="PIRSR006278-2"/>
    </source>
</evidence>
<dbReference type="OrthoDB" id="10266364at2759"/>
<dbReference type="InterPro" id="IPR001926">
    <property type="entry name" value="TrpB-like_PALP"/>
</dbReference>
<evidence type="ECO:0000256" key="1">
    <source>
        <dbReference type="ARBA" id="ARBA00001132"/>
    </source>
</evidence>
<comment type="caution">
    <text evidence="9">The sequence shown here is derived from an EMBL/GenBank/DDBJ whole genome shotgun (WGS) entry which is preliminary data.</text>
</comment>
<dbReference type="PANTHER" id="PTHR43780:SF2">
    <property type="entry name" value="1-AMINOCYCLOPROPANE-1-CARBOXYLATE DEAMINASE-RELATED"/>
    <property type="match status" value="1"/>
</dbReference>
<evidence type="ECO:0000256" key="3">
    <source>
        <dbReference type="ARBA" id="ARBA00008639"/>
    </source>
</evidence>
<evidence type="ECO:0000256" key="6">
    <source>
        <dbReference type="PIRSR" id="PIRSR006278-1"/>
    </source>
</evidence>
<evidence type="ECO:0000256" key="2">
    <source>
        <dbReference type="ARBA" id="ARBA00001933"/>
    </source>
</evidence>
<accession>A0A2N3NLV4</accession>
<dbReference type="InterPro" id="IPR027278">
    <property type="entry name" value="ACCD_DCysDesulf"/>
</dbReference>
<sequence length="368" mass="39371">MLIGLCPVEIGLVFLSKRKQAKMSTIALPEPFASIPRESFLFGPSPIHPLPRISAALGGKVNIYAKREDVNSGIAFGGNKTRKLEYLASEALSQGCDTLVSIGGVQSNHTRQVAAVAAKLGLKAALVQEKWVDWDEPGYDKVGNLQISRLTGADVRLDPSSFGIEHKETLRRLEVELKDAGRKPYYIPAGASDHPLGGLGFARWAFEVEAQEKELGVFFDTIIVCAVTGSTMAGMVAGFKLAQKLGSPARRVVGIDASAKVKETLDQVLRIAKATGVKIGLQDGDITEADIILDDRFHGGTYGIPDAKTVEAIKFGASTEGFITDPVYEGKSLAGLMDLIRNGEIKEGSNVLYAHLGGQLALNGYTTM</sequence>
<dbReference type="GO" id="GO:0008660">
    <property type="term" value="F:1-aminocyclopropane-1-carboxylate deaminase activity"/>
    <property type="evidence" value="ECO:0007669"/>
    <property type="project" value="UniProtKB-EC"/>
</dbReference>
<dbReference type="STRING" id="41688.A0A2N3NLV4"/>
<dbReference type="EMBL" id="NLAX01000001">
    <property type="protein sequence ID" value="PKS13388.1"/>
    <property type="molecule type" value="Genomic_DNA"/>
</dbReference>
<dbReference type="Gene3D" id="3.40.50.1100">
    <property type="match status" value="2"/>
</dbReference>
<comment type="cofactor">
    <cofactor evidence="2">
        <name>pyridoxal 5'-phosphate</name>
        <dbReference type="ChEBI" id="CHEBI:597326"/>
    </cofactor>
</comment>
<dbReference type="PIRSF" id="PIRSF006278">
    <property type="entry name" value="ACCD_DCysDesulf"/>
    <property type="match status" value="1"/>
</dbReference>
<comment type="similarity">
    <text evidence="3">Belongs to the ACC deaminase/D-cysteine desulfhydrase family.</text>
</comment>
<dbReference type="AlphaFoldDB" id="A0A2N3NLV4"/>
<dbReference type="PANTHER" id="PTHR43780">
    <property type="entry name" value="1-AMINOCYCLOPROPANE-1-CARBOXYLATE DEAMINASE-RELATED"/>
    <property type="match status" value="1"/>
</dbReference>
<feature type="modified residue" description="N6-(pyridoxal phosphate)lysine" evidence="7">
    <location>
        <position position="80"/>
    </location>
</feature>
<evidence type="ECO:0000259" key="8">
    <source>
        <dbReference type="Pfam" id="PF00291"/>
    </source>
</evidence>
<proteinExistence type="inferred from homology"/>
<dbReference type="InterPro" id="IPR005965">
    <property type="entry name" value="ACP_carboxylate_deaminase"/>
</dbReference>
<keyword evidence="4" id="KW-0378">Hydrolase</keyword>
<name>A0A2N3NLV4_9PEZI</name>
<feature type="active site" description="Nucleophile" evidence="6">
    <location>
        <position position="107"/>
    </location>
</feature>
<feature type="domain" description="Tryptophan synthase beta chain-like PALP" evidence="8">
    <location>
        <begin position="41"/>
        <end position="355"/>
    </location>
</feature>
<comment type="catalytic activity">
    <reaction evidence="1">
        <text>1-aminocyclopropane-1-carboxylate + H2O = 2-oxobutanoate + NH4(+)</text>
        <dbReference type="Rhea" id="RHEA:16933"/>
        <dbReference type="ChEBI" id="CHEBI:15377"/>
        <dbReference type="ChEBI" id="CHEBI:16763"/>
        <dbReference type="ChEBI" id="CHEBI:28938"/>
        <dbReference type="ChEBI" id="CHEBI:58360"/>
        <dbReference type="EC" id="3.5.99.7"/>
    </reaction>
</comment>
<dbReference type="NCBIfam" id="TIGR01274">
    <property type="entry name" value="ACC_deam"/>
    <property type="match status" value="1"/>
</dbReference>